<reference evidence="10 11" key="1">
    <citation type="submission" date="2019-02" db="EMBL/GenBank/DDBJ databases">
        <title>Deep-cultivation of Planctomycetes and their phenomic and genomic characterization uncovers novel biology.</title>
        <authorList>
            <person name="Wiegand S."/>
            <person name="Jogler M."/>
            <person name="Boedeker C."/>
            <person name="Pinto D."/>
            <person name="Vollmers J."/>
            <person name="Rivas-Marin E."/>
            <person name="Kohn T."/>
            <person name="Peeters S.H."/>
            <person name="Heuer A."/>
            <person name="Rast P."/>
            <person name="Oberbeckmann S."/>
            <person name="Bunk B."/>
            <person name="Jeske O."/>
            <person name="Meyerdierks A."/>
            <person name="Storesund J.E."/>
            <person name="Kallscheuer N."/>
            <person name="Luecker S."/>
            <person name="Lage O.M."/>
            <person name="Pohl T."/>
            <person name="Merkel B.J."/>
            <person name="Hornburger P."/>
            <person name="Mueller R.-W."/>
            <person name="Bruemmer F."/>
            <person name="Labrenz M."/>
            <person name="Spormann A.M."/>
            <person name="Op Den Camp H."/>
            <person name="Overmann J."/>
            <person name="Amann R."/>
            <person name="Jetten M.S.M."/>
            <person name="Mascher T."/>
            <person name="Medema M.H."/>
            <person name="Devos D.P."/>
            <person name="Kaster A.-K."/>
            <person name="Ovreas L."/>
            <person name="Rohde M."/>
            <person name="Galperin M.Y."/>
            <person name="Jogler C."/>
        </authorList>
    </citation>
    <scope>NUCLEOTIDE SEQUENCE [LARGE SCALE GENOMIC DNA]</scope>
    <source>
        <strain evidence="10 11">Pan54</strain>
    </source>
</reference>
<dbReference type="PANTHER" id="PTHR30489">
    <property type="entry name" value="LIPOPROTEIN-RELEASING SYSTEM TRANSMEMBRANE PROTEIN LOLE"/>
    <property type="match status" value="1"/>
</dbReference>
<protein>
    <submittedName>
        <fullName evidence="10">Lipoprotein-releasing system transmembrane protein LolE</fullName>
    </submittedName>
</protein>
<keyword evidence="6 7" id="KW-0472">Membrane</keyword>
<comment type="similarity">
    <text evidence="2">Belongs to the ABC-4 integral membrane protein family. LolC/E subfamily.</text>
</comment>
<comment type="caution">
    <text evidence="10">The sequence shown here is derived from an EMBL/GenBank/DDBJ whole genome shotgun (WGS) entry which is preliminary data.</text>
</comment>
<evidence type="ECO:0000256" key="7">
    <source>
        <dbReference type="SAM" id="Phobius"/>
    </source>
</evidence>
<dbReference type="OrthoDB" id="9808461at2"/>
<evidence type="ECO:0000259" key="8">
    <source>
        <dbReference type="Pfam" id="PF02687"/>
    </source>
</evidence>
<evidence type="ECO:0000256" key="2">
    <source>
        <dbReference type="ARBA" id="ARBA00005236"/>
    </source>
</evidence>
<dbReference type="Pfam" id="PF12704">
    <property type="entry name" value="MacB_PCD"/>
    <property type="match status" value="1"/>
</dbReference>
<keyword evidence="11" id="KW-1185">Reference proteome</keyword>
<dbReference type="PANTHER" id="PTHR30489:SF0">
    <property type="entry name" value="LIPOPROTEIN-RELEASING SYSTEM TRANSMEMBRANE PROTEIN LOLE"/>
    <property type="match status" value="1"/>
</dbReference>
<dbReference type="Pfam" id="PF02687">
    <property type="entry name" value="FtsX"/>
    <property type="match status" value="1"/>
</dbReference>
<evidence type="ECO:0000256" key="6">
    <source>
        <dbReference type="ARBA" id="ARBA00023136"/>
    </source>
</evidence>
<evidence type="ECO:0000256" key="3">
    <source>
        <dbReference type="ARBA" id="ARBA00022475"/>
    </source>
</evidence>
<dbReference type="Proteomes" id="UP000316095">
    <property type="component" value="Unassembled WGS sequence"/>
</dbReference>
<accession>A0A5C5XLE9</accession>
<feature type="domain" description="ABC3 transporter permease C-terminal" evidence="8">
    <location>
        <begin position="380"/>
        <end position="513"/>
    </location>
</feature>
<dbReference type="RefSeq" id="WP_146504775.1">
    <property type="nucleotide sequence ID" value="NZ_SJPG01000001.1"/>
</dbReference>
<comment type="subcellular location">
    <subcellularLocation>
        <location evidence="1">Cell membrane</location>
        <topology evidence="1">Multi-pass membrane protein</topology>
    </subcellularLocation>
</comment>
<keyword evidence="5 7" id="KW-1133">Transmembrane helix</keyword>
<feature type="transmembrane region" description="Helical" evidence="7">
    <location>
        <begin position="15"/>
        <end position="38"/>
    </location>
</feature>
<gene>
    <name evidence="10" type="primary">lolE</name>
    <name evidence="10" type="ORF">Pan54_37260</name>
</gene>
<dbReference type="AlphaFoldDB" id="A0A5C5XLE9"/>
<evidence type="ECO:0000259" key="9">
    <source>
        <dbReference type="Pfam" id="PF12704"/>
    </source>
</evidence>
<keyword evidence="3" id="KW-1003">Cell membrane</keyword>
<feature type="transmembrane region" description="Helical" evidence="7">
    <location>
        <begin position="413"/>
        <end position="435"/>
    </location>
</feature>
<dbReference type="InterPro" id="IPR003838">
    <property type="entry name" value="ABC3_permease_C"/>
</dbReference>
<feature type="domain" description="MacB-like periplasmic core" evidence="9">
    <location>
        <begin position="19"/>
        <end position="118"/>
    </location>
</feature>
<evidence type="ECO:0000256" key="4">
    <source>
        <dbReference type="ARBA" id="ARBA00022692"/>
    </source>
</evidence>
<dbReference type="InterPro" id="IPR051447">
    <property type="entry name" value="Lipoprotein-release_system"/>
</dbReference>
<evidence type="ECO:0000313" key="11">
    <source>
        <dbReference type="Proteomes" id="UP000316095"/>
    </source>
</evidence>
<dbReference type="InterPro" id="IPR025857">
    <property type="entry name" value="MacB_PCD"/>
</dbReference>
<sequence length="520" mass="57288">MYKMLLCQRYLRTRYIALASIISVMLGVATMIVVNSVMSGFGTQMRERIHGLLADVVIESHSYDGVSDPDLQIRIAREVADGYIEAVTPTVEVYGMLNFNFAGQWITKPVTLIGIEPEGKAKVGPLRSFLDSFNPVYENGEIARPALRPDEEVPNWKLSPEAEEYRHEKIDRQKWYESQLAALESEKTPKQTASIEPQQEVQTAALPVDPFADPFFDGQAAEQAPADPYEMMDGRVYVGAGLVSYPYRDPETGLMKTMMMARPGDDVKISTVTAGRPPSHAAFQATIVDVFKSGMTEYDSNLVFCNLEELQNVRGMLSPATGKRAITSLHIKLKDYKDAEVVVERLKSAFPPDQFVVKTWEQKQGPLLAAVEVESAILNVLLFLIIAVAGFGILAIFYMIVVEKTRDIGILKALGAGSGGIMSIFLSYGLALGVVGSGVGVLLGLTFVHYINQIEDAITYITGRKVFDETIYYFPEIPTAVQPSMVLSVALGAMLIAVLASVFPARRAARMHPVESLRRE</sequence>
<keyword evidence="10" id="KW-0449">Lipoprotein</keyword>
<feature type="transmembrane region" description="Helical" evidence="7">
    <location>
        <begin position="376"/>
        <end position="401"/>
    </location>
</feature>
<evidence type="ECO:0000256" key="1">
    <source>
        <dbReference type="ARBA" id="ARBA00004651"/>
    </source>
</evidence>
<organism evidence="10 11">
    <name type="scientific">Rubinisphaera italica</name>
    <dbReference type="NCBI Taxonomy" id="2527969"/>
    <lineage>
        <taxon>Bacteria</taxon>
        <taxon>Pseudomonadati</taxon>
        <taxon>Planctomycetota</taxon>
        <taxon>Planctomycetia</taxon>
        <taxon>Planctomycetales</taxon>
        <taxon>Planctomycetaceae</taxon>
        <taxon>Rubinisphaera</taxon>
    </lineage>
</organism>
<name>A0A5C5XLE9_9PLAN</name>
<dbReference type="EMBL" id="SJPG01000001">
    <property type="protein sequence ID" value="TWT62975.1"/>
    <property type="molecule type" value="Genomic_DNA"/>
</dbReference>
<dbReference type="GO" id="GO:0044874">
    <property type="term" value="P:lipoprotein localization to outer membrane"/>
    <property type="evidence" value="ECO:0007669"/>
    <property type="project" value="TreeGrafter"/>
</dbReference>
<evidence type="ECO:0000313" key="10">
    <source>
        <dbReference type="EMBL" id="TWT62975.1"/>
    </source>
</evidence>
<proteinExistence type="inferred from homology"/>
<evidence type="ECO:0000256" key="5">
    <source>
        <dbReference type="ARBA" id="ARBA00022989"/>
    </source>
</evidence>
<dbReference type="GO" id="GO:0098797">
    <property type="term" value="C:plasma membrane protein complex"/>
    <property type="evidence" value="ECO:0007669"/>
    <property type="project" value="TreeGrafter"/>
</dbReference>
<feature type="transmembrane region" description="Helical" evidence="7">
    <location>
        <begin position="485"/>
        <end position="503"/>
    </location>
</feature>
<keyword evidence="4 7" id="KW-0812">Transmembrane</keyword>